<evidence type="ECO:0000259" key="2">
    <source>
        <dbReference type="PROSITE" id="PS51457"/>
    </source>
</evidence>
<evidence type="ECO:0000313" key="3">
    <source>
        <dbReference type="Proteomes" id="UP000695000"/>
    </source>
</evidence>
<dbReference type="Proteomes" id="UP000695000">
    <property type="component" value="Unplaced"/>
</dbReference>
<dbReference type="RefSeq" id="XP_017779471.1">
    <property type="nucleotide sequence ID" value="XM_017923982.1"/>
</dbReference>
<sequence>MASKIKSKDHNYLLVEYVENSRTYYRIARSCDLVSCSRFSLDQRLHFQFEDDLTKICNVIITSNDVDYLNDELANILEDCENLNNNNNNNNNKMKQFKSCDALNTSIRDETQFKSGLSMINLKKPRAPKTVSNNLFKSLDELKNSMSRLTQLDENAHPNKPFVFGPNGTEISARCFSRVTWSCHKSATRTLLKACFSDQMLANHCSPGRKDAMRQKPQLNARKLEDIIAVVTERCYASKADVLEVISNLCRYEHTKMKRHLESSPFKFSL</sequence>
<feature type="domain" description="BEN" evidence="2">
    <location>
        <begin position="165"/>
        <end position="257"/>
    </location>
</feature>
<evidence type="ECO:0000256" key="1">
    <source>
        <dbReference type="SAM" id="Coils"/>
    </source>
</evidence>
<evidence type="ECO:0000313" key="4">
    <source>
        <dbReference type="RefSeq" id="XP_017779471.1"/>
    </source>
</evidence>
<dbReference type="InterPro" id="IPR018379">
    <property type="entry name" value="BEN_domain"/>
</dbReference>
<dbReference type="Pfam" id="PF10523">
    <property type="entry name" value="BEN"/>
    <property type="match status" value="1"/>
</dbReference>
<protein>
    <submittedName>
        <fullName evidence="4">Uncharacterized protein LOC108564827</fullName>
    </submittedName>
</protein>
<dbReference type="PROSITE" id="PS51457">
    <property type="entry name" value="BEN"/>
    <property type="match status" value="1"/>
</dbReference>
<keyword evidence="1" id="KW-0175">Coiled coil</keyword>
<organism evidence="3 4">
    <name type="scientific">Nicrophorus vespilloides</name>
    <name type="common">Boreal carrion beetle</name>
    <dbReference type="NCBI Taxonomy" id="110193"/>
    <lineage>
        <taxon>Eukaryota</taxon>
        <taxon>Metazoa</taxon>
        <taxon>Ecdysozoa</taxon>
        <taxon>Arthropoda</taxon>
        <taxon>Hexapoda</taxon>
        <taxon>Insecta</taxon>
        <taxon>Pterygota</taxon>
        <taxon>Neoptera</taxon>
        <taxon>Endopterygota</taxon>
        <taxon>Coleoptera</taxon>
        <taxon>Polyphaga</taxon>
        <taxon>Staphyliniformia</taxon>
        <taxon>Silphidae</taxon>
        <taxon>Nicrophorinae</taxon>
        <taxon>Nicrophorus</taxon>
    </lineage>
</organism>
<feature type="coiled-coil region" evidence="1">
    <location>
        <begin position="66"/>
        <end position="93"/>
    </location>
</feature>
<dbReference type="SMART" id="SM01025">
    <property type="entry name" value="BEN"/>
    <property type="match status" value="1"/>
</dbReference>
<accession>A0ABM1MY21</accession>
<reference evidence="4" key="1">
    <citation type="submission" date="2025-08" db="UniProtKB">
        <authorList>
            <consortium name="RefSeq"/>
        </authorList>
    </citation>
    <scope>IDENTIFICATION</scope>
    <source>
        <tissue evidence="4">Whole Larva</tissue>
    </source>
</reference>
<gene>
    <name evidence="4" type="primary">LOC108564827</name>
</gene>
<proteinExistence type="predicted"/>
<dbReference type="Gene3D" id="1.10.10.2590">
    <property type="entry name" value="BEN domain"/>
    <property type="match status" value="1"/>
</dbReference>
<keyword evidence="3" id="KW-1185">Reference proteome</keyword>
<name>A0ABM1MY21_NICVS</name>
<dbReference type="GeneID" id="108564827"/>